<keyword evidence="3 4" id="KW-1015">Disulfide bond</keyword>
<keyword evidence="7" id="KW-1185">Reference proteome</keyword>
<comment type="caution">
    <text evidence="6">The sequence shown here is derived from an EMBL/GenBank/DDBJ whole genome shotgun (WGS) entry which is preliminary data.</text>
</comment>
<dbReference type="SMART" id="SM00181">
    <property type="entry name" value="EGF"/>
    <property type="match status" value="2"/>
</dbReference>
<proteinExistence type="predicted"/>
<protein>
    <recommendedName>
        <fullName evidence="5">EGF-like domain-containing protein</fullName>
    </recommendedName>
</protein>
<accession>A0A0L0BXW6</accession>
<comment type="caution">
    <text evidence="4">Lacks conserved residue(s) required for the propagation of feature annotation.</text>
</comment>
<evidence type="ECO:0000256" key="4">
    <source>
        <dbReference type="PROSITE-ProRule" id="PRU00076"/>
    </source>
</evidence>
<dbReference type="CDD" id="cd00054">
    <property type="entry name" value="EGF_CA"/>
    <property type="match status" value="1"/>
</dbReference>
<dbReference type="AlphaFoldDB" id="A0A0L0BXW6"/>
<dbReference type="PROSITE" id="PS50026">
    <property type="entry name" value="EGF_3"/>
    <property type="match status" value="2"/>
</dbReference>
<feature type="domain" description="EGF-like" evidence="5">
    <location>
        <begin position="51"/>
        <end position="89"/>
    </location>
</feature>
<name>A0A0L0BXW6_LUCCU</name>
<evidence type="ECO:0000259" key="5">
    <source>
        <dbReference type="PROSITE" id="PS50026"/>
    </source>
</evidence>
<evidence type="ECO:0000313" key="7">
    <source>
        <dbReference type="Proteomes" id="UP000037069"/>
    </source>
</evidence>
<keyword evidence="1 4" id="KW-0245">EGF-like domain</keyword>
<evidence type="ECO:0000256" key="2">
    <source>
        <dbReference type="ARBA" id="ARBA00022737"/>
    </source>
</evidence>
<feature type="disulfide bond" evidence="4">
    <location>
        <begin position="79"/>
        <end position="88"/>
    </location>
</feature>
<evidence type="ECO:0000256" key="3">
    <source>
        <dbReference type="ARBA" id="ARBA00023157"/>
    </source>
</evidence>
<dbReference type="InterPro" id="IPR002859">
    <property type="entry name" value="PKD/REJ-like"/>
</dbReference>
<evidence type="ECO:0000256" key="1">
    <source>
        <dbReference type="ARBA" id="ARBA00022536"/>
    </source>
</evidence>
<dbReference type="Pfam" id="PF02010">
    <property type="entry name" value="REJ"/>
    <property type="match status" value="1"/>
</dbReference>
<organism evidence="6 7">
    <name type="scientific">Lucilia cuprina</name>
    <name type="common">Green bottle fly</name>
    <name type="synonym">Australian sheep blowfly</name>
    <dbReference type="NCBI Taxonomy" id="7375"/>
    <lineage>
        <taxon>Eukaryota</taxon>
        <taxon>Metazoa</taxon>
        <taxon>Ecdysozoa</taxon>
        <taxon>Arthropoda</taxon>
        <taxon>Hexapoda</taxon>
        <taxon>Insecta</taxon>
        <taxon>Pterygota</taxon>
        <taxon>Neoptera</taxon>
        <taxon>Endopterygota</taxon>
        <taxon>Diptera</taxon>
        <taxon>Brachycera</taxon>
        <taxon>Muscomorpha</taxon>
        <taxon>Oestroidea</taxon>
        <taxon>Calliphoridae</taxon>
        <taxon>Luciliinae</taxon>
        <taxon>Lucilia</taxon>
    </lineage>
</organism>
<dbReference type="Proteomes" id="UP000037069">
    <property type="component" value="Unassembled WGS sequence"/>
</dbReference>
<dbReference type="OMA" id="CFENSAT"/>
<feature type="domain" description="EGF-like" evidence="5">
    <location>
        <begin position="10"/>
        <end position="49"/>
    </location>
</feature>
<keyword evidence="2" id="KW-0677">Repeat</keyword>
<dbReference type="EMBL" id="JRES01001260">
    <property type="protein sequence ID" value="KNC24119.1"/>
    <property type="molecule type" value="Genomic_DNA"/>
</dbReference>
<dbReference type="InterPro" id="IPR000742">
    <property type="entry name" value="EGF"/>
</dbReference>
<reference evidence="6 7" key="1">
    <citation type="journal article" date="2015" name="Nat. Commun.">
        <title>Lucilia cuprina genome unlocks parasitic fly biology to underpin future interventions.</title>
        <authorList>
            <person name="Anstead C.A."/>
            <person name="Korhonen P.K."/>
            <person name="Young N.D."/>
            <person name="Hall R.S."/>
            <person name="Jex A.R."/>
            <person name="Murali S.C."/>
            <person name="Hughes D.S."/>
            <person name="Lee S.F."/>
            <person name="Perry T."/>
            <person name="Stroehlein A.J."/>
            <person name="Ansell B.R."/>
            <person name="Breugelmans B."/>
            <person name="Hofmann A."/>
            <person name="Qu J."/>
            <person name="Dugan S."/>
            <person name="Lee S.L."/>
            <person name="Chao H."/>
            <person name="Dinh H."/>
            <person name="Han Y."/>
            <person name="Doddapaneni H.V."/>
            <person name="Worley K.C."/>
            <person name="Muzny D.M."/>
            <person name="Ioannidis P."/>
            <person name="Waterhouse R.M."/>
            <person name="Zdobnov E.M."/>
            <person name="James P.J."/>
            <person name="Bagnall N.H."/>
            <person name="Kotze A.C."/>
            <person name="Gibbs R.A."/>
            <person name="Richards S."/>
            <person name="Batterham P."/>
            <person name="Gasser R.B."/>
        </authorList>
    </citation>
    <scope>NUCLEOTIDE SEQUENCE [LARGE SCALE GENOMIC DNA]</scope>
    <source>
        <strain evidence="6 7">LS</strain>
        <tissue evidence="6">Full body</tissue>
    </source>
</reference>
<evidence type="ECO:0000313" key="6">
    <source>
        <dbReference type="EMBL" id="KNC24119.1"/>
    </source>
</evidence>
<dbReference type="OrthoDB" id="2121937at2759"/>
<dbReference type="Gene3D" id="2.10.25.10">
    <property type="entry name" value="Laminin"/>
    <property type="match status" value="1"/>
</dbReference>
<dbReference type="SUPFAM" id="SSF57196">
    <property type="entry name" value="EGF/Laminin"/>
    <property type="match status" value="1"/>
</dbReference>
<dbReference type="InterPro" id="IPR051022">
    <property type="entry name" value="Notch_Cell-Fate_Det"/>
</dbReference>
<dbReference type="PANTHER" id="PTHR24049">
    <property type="entry name" value="CRUMBS FAMILY MEMBER"/>
    <property type="match status" value="1"/>
</dbReference>
<gene>
    <name evidence="6" type="ORF">FF38_13045</name>
</gene>
<sequence length="400" mass="46184">MKLTFQKHPNSKPCNFSDCNHEGLCTLNEQNEKLCSCIGSKYFQGANCSEVIDLCQIESPCKNGGICKPIMGQFICKNCNFGFGGLWCDLEVANAFENMLLYFNHYGYYGEKHKFLIMMENLGERSFSLEFVADNYAIESFETKLGKTEKWVYTKDLPSVIRKLGIRYYQDMPYTKGYYHIASETFWDLGQLALTLRCYDTETAALFFYQNQFDILIAQRKVSCVPELYFIHGANPLEPLMVDIANYNNFEIILKKRCFENSATHYQWSVFNSIGSVKLHDFGSTNELILKIKPYKLWFNYHGEVMSSYSIVVKMLEKHGGKRSESQTRCFIFVLPKPVTAVIKGGNYREIGINQDFTLDASYSRDFALDPTAWQDLLYRWDCVSEDNSISVYCKNNMSS</sequence>
<feature type="non-terminal residue" evidence="6">
    <location>
        <position position="400"/>
    </location>
</feature>